<organism evidence="1 2">
    <name type="scientific">Calocera viscosa (strain TUFC12733)</name>
    <dbReference type="NCBI Taxonomy" id="1330018"/>
    <lineage>
        <taxon>Eukaryota</taxon>
        <taxon>Fungi</taxon>
        <taxon>Dikarya</taxon>
        <taxon>Basidiomycota</taxon>
        <taxon>Agaricomycotina</taxon>
        <taxon>Dacrymycetes</taxon>
        <taxon>Dacrymycetales</taxon>
        <taxon>Dacrymycetaceae</taxon>
        <taxon>Calocera</taxon>
    </lineage>
</organism>
<proteinExistence type="predicted"/>
<accession>A0A167GPK1</accession>
<evidence type="ECO:0000313" key="2">
    <source>
        <dbReference type="Proteomes" id="UP000076738"/>
    </source>
</evidence>
<dbReference type="AlphaFoldDB" id="A0A167GPK1"/>
<keyword evidence="2" id="KW-1185">Reference proteome</keyword>
<reference evidence="1 2" key="1">
    <citation type="journal article" date="2016" name="Mol. Biol. Evol.">
        <title>Comparative Genomics of Early-Diverging Mushroom-Forming Fungi Provides Insights into the Origins of Lignocellulose Decay Capabilities.</title>
        <authorList>
            <person name="Nagy L.G."/>
            <person name="Riley R."/>
            <person name="Tritt A."/>
            <person name="Adam C."/>
            <person name="Daum C."/>
            <person name="Floudas D."/>
            <person name="Sun H."/>
            <person name="Yadav J.S."/>
            <person name="Pangilinan J."/>
            <person name="Larsson K.H."/>
            <person name="Matsuura K."/>
            <person name="Barry K."/>
            <person name="Labutti K."/>
            <person name="Kuo R."/>
            <person name="Ohm R.A."/>
            <person name="Bhattacharya S.S."/>
            <person name="Shirouzu T."/>
            <person name="Yoshinaga Y."/>
            <person name="Martin F.M."/>
            <person name="Grigoriev I.V."/>
            <person name="Hibbett D.S."/>
        </authorList>
    </citation>
    <scope>NUCLEOTIDE SEQUENCE [LARGE SCALE GENOMIC DNA]</scope>
    <source>
        <strain evidence="1 2">TUFC12733</strain>
    </source>
</reference>
<name>A0A167GPK1_CALVF</name>
<dbReference type="PROSITE" id="PS51257">
    <property type="entry name" value="PROKAR_LIPOPROTEIN"/>
    <property type="match status" value="1"/>
</dbReference>
<sequence length="58" mass="6058">MAGGRWKPVAGGRTRSTGNAYSASVACLGKQDTDSNARTCSVSFHGRDMKIRQGGARA</sequence>
<protein>
    <submittedName>
        <fullName evidence="1">Uncharacterized protein</fullName>
    </submittedName>
</protein>
<evidence type="ECO:0000313" key="1">
    <source>
        <dbReference type="EMBL" id="KZO90773.1"/>
    </source>
</evidence>
<dbReference type="EMBL" id="KV417334">
    <property type="protein sequence ID" value="KZO90773.1"/>
    <property type="molecule type" value="Genomic_DNA"/>
</dbReference>
<dbReference type="Proteomes" id="UP000076738">
    <property type="component" value="Unassembled WGS sequence"/>
</dbReference>
<gene>
    <name evidence="1" type="ORF">CALVIDRAFT_374740</name>
</gene>